<protein>
    <recommendedName>
        <fullName evidence="1">Phospholipase C/D domain-containing protein</fullName>
    </recommendedName>
</protein>
<dbReference type="Pfam" id="PF00882">
    <property type="entry name" value="Zn_dep_PLPC"/>
    <property type="match status" value="1"/>
</dbReference>
<dbReference type="AlphaFoldDB" id="A0A176K1W2"/>
<name>A0A176K1W2_9BACT</name>
<dbReference type="Proteomes" id="UP000077339">
    <property type="component" value="Unassembled WGS sequence"/>
</dbReference>
<evidence type="ECO:0000259" key="1">
    <source>
        <dbReference type="Pfam" id="PF00882"/>
    </source>
</evidence>
<evidence type="ECO:0000313" key="3">
    <source>
        <dbReference type="Proteomes" id="UP000077339"/>
    </source>
</evidence>
<dbReference type="RefSeq" id="WP_068346681.1">
    <property type="nucleotide sequence ID" value="NZ_JFHK01000005.1"/>
</dbReference>
<evidence type="ECO:0000313" key="2">
    <source>
        <dbReference type="EMBL" id="OAA30964.1"/>
    </source>
</evidence>
<dbReference type="STRING" id="1453497.AT15_08265"/>
<sequence>MPDCWTHYLHGTRALRELRFDFNNEEEAGLFVLGIIGPNVFYYVPDNPEYLMLGNKLHSQKCGKYLRTFIKELFKTQRAYIYGLICHHTLDRLTHPYIISQVGSGSKHYEFEKAIDAEMVKRVLRKPISEVSFADKIPHEVPPELNELYFHVAYEFFKIDNISFSEAVEDTRAFIQNEEKGGGFLSIFGRLLRRFSGETKYGGYEGMDVLNLNKRSWFHPTTGWESRNTFLDLFEQAVEDSKKLIGNSLKYSMPPDVPDLSFMTNLPCVDY</sequence>
<proteinExistence type="predicted"/>
<dbReference type="PATRIC" id="fig|1453497.3.peg.1642"/>
<dbReference type="EMBL" id="JFHK01000005">
    <property type="protein sequence ID" value="OAA30964.1"/>
    <property type="molecule type" value="Genomic_DNA"/>
</dbReference>
<organism evidence="2 3">
    <name type="scientific">Kosmotoga arenicorallina S304</name>
    <dbReference type="NCBI Taxonomy" id="1453497"/>
    <lineage>
        <taxon>Bacteria</taxon>
        <taxon>Thermotogati</taxon>
        <taxon>Thermotogota</taxon>
        <taxon>Thermotogae</taxon>
        <taxon>Kosmotogales</taxon>
        <taxon>Kosmotogaceae</taxon>
        <taxon>Kosmotoga</taxon>
    </lineage>
</organism>
<feature type="domain" description="Phospholipase C/D" evidence="1">
    <location>
        <begin position="6"/>
        <end position="138"/>
    </location>
</feature>
<dbReference type="OrthoDB" id="9810528at2"/>
<accession>A0A176K1W2</accession>
<dbReference type="InterPro" id="IPR029002">
    <property type="entry name" value="PLPC/GPLD1"/>
</dbReference>
<reference evidence="2 3" key="1">
    <citation type="submission" date="2014-02" db="EMBL/GenBank/DDBJ databases">
        <title>Kosmotoga genome sequencing.</title>
        <authorList>
            <person name="Pollo S.M."/>
            <person name="Charchuk R."/>
            <person name="Nesbo C.L."/>
        </authorList>
    </citation>
    <scope>NUCLEOTIDE SEQUENCE [LARGE SCALE GENOMIC DNA]</scope>
    <source>
        <strain evidence="2 3">S304</strain>
    </source>
</reference>
<keyword evidence="3" id="KW-1185">Reference proteome</keyword>
<gene>
    <name evidence="2" type="ORF">AT15_08265</name>
</gene>
<comment type="caution">
    <text evidence="2">The sequence shown here is derived from an EMBL/GenBank/DDBJ whole genome shotgun (WGS) entry which is preliminary data.</text>
</comment>